<dbReference type="AlphaFoldDB" id="A0A8K1FIC3"/>
<proteinExistence type="predicted"/>
<sequence>MQRKAATNQHDRRSMLQSPYSMQPQPPASTSFLQANSLNMAMPLGVNMTMNDMETSIRAFPSLQPQPPQHPHLLPSANGGVDGPSASFWRSAAMENPYKNNGLDLELNDFLSGGGRDGGPSAAGTTSASSNGPGVDGVDVNMNESPFQLSSSFGGLGSLTVANSGPLSTSAASSGSFASSAVAPLHAGLLSRGMNASSMSVTSPGSDATGNTPSSSASASRPAVPVAAATGAPDANDYSRYVDSTDEPDLSQHKIEQKNEKCQYHNCPNRARVSQAYGKFCNRHVIVAPCGFPGCRDKARINSSMCDKHLAEGKDALHRILASRAQNVPVCRTFGCFKNDQGRGYCRGHEKLLMATGRLPKHINKRRLNSAYTMCSYPNCNKHSQRNHLCRTHGNLILKQAEELAKQSSSESFEDILARLQKEVRRCTHPTCTKNSQRDRLCTMHYYEKQNGLREGGAKDSDHPPSSTDGNESDMDVACSFEGCNMQAYSQGLCKYHVGASTPGSTTSQGNESATRADHASRSHQICAIAGCGNHAPYASGLCAHHGNKTNQAMQITRLGAPPPTSTNRATACQVNSCSAFAVPGSNVCANHRRAFGNADIRPSLENNANGFYGGGAQTGGAFMGGDSTLAMPGNDQRYGSMSGGATTRMANLNVGSNNASMAESDARQALCDLNNQKAGSTASGSSTCSNPICTRESFGREFCDSCQNIFSPLVVSVGDVGSNNSYGFQLSSGEQGNQSLEPESDGEQGNQSWGEGGSQAKTTTLKTRELCRVKDCSASLSRGGLCDAHFQAFQSGTLSVDQISFHSRQIVEEHERSIAAENKQATSPKVKKYFCKMDGCDKQAQKRGLCKRHFRMQETENANKDAGMSSSDNQVEDQLNQGVRGCYFPGCIETVNSLTTLCPSHTKATYCWQAGCENIVESAQFCDYHAYRRECAFDGCAFSAGRDSSGCPHHNMERRCNHEYCDKFAATNADRCRQHFQNCAHQPCVLCKIHGLGRQSFPQRSDGKAAPMASQGNPVAW</sequence>
<feature type="domain" description="WRKY19-like zinc finger" evidence="2">
    <location>
        <begin position="836"/>
        <end position="854"/>
    </location>
</feature>
<dbReference type="PANTHER" id="PTHR31827:SF1">
    <property type="entry name" value="EMB|CAB89363.1"/>
    <property type="match status" value="1"/>
</dbReference>
<dbReference type="PANTHER" id="PTHR31827">
    <property type="entry name" value="EMB|CAB89363.1"/>
    <property type="match status" value="1"/>
</dbReference>
<feature type="region of interest" description="Disordered" evidence="1">
    <location>
        <begin position="1003"/>
        <end position="1022"/>
    </location>
</feature>
<dbReference type="InterPro" id="IPR056866">
    <property type="entry name" value="Znf_WRKY19"/>
</dbReference>
<dbReference type="OrthoDB" id="107839at2759"/>
<feature type="compositionally biased region" description="Basic and acidic residues" evidence="1">
    <location>
        <begin position="453"/>
        <end position="463"/>
    </location>
</feature>
<feature type="region of interest" description="Disordered" evidence="1">
    <location>
        <begin position="728"/>
        <end position="760"/>
    </location>
</feature>
<feature type="compositionally biased region" description="Low complexity" evidence="1">
    <location>
        <begin position="119"/>
        <end position="133"/>
    </location>
</feature>
<feature type="region of interest" description="Disordered" evidence="1">
    <location>
        <begin position="196"/>
        <end position="250"/>
    </location>
</feature>
<reference evidence="3" key="1">
    <citation type="submission" date="2019-03" db="EMBL/GenBank/DDBJ databases">
        <title>Long read genome sequence of the mycoparasitic Pythium oligandrum ATCC 38472 isolated from sugarbeet rhizosphere.</title>
        <authorList>
            <person name="Gaulin E."/>
        </authorList>
    </citation>
    <scope>NUCLEOTIDE SEQUENCE</scope>
    <source>
        <strain evidence="3">ATCC 38472_TT</strain>
    </source>
</reference>
<dbReference type="Pfam" id="PF24906">
    <property type="entry name" value="Zf_WRKY19"/>
    <property type="match status" value="1"/>
</dbReference>
<feature type="region of interest" description="Disordered" evidence="1">
    <location>
        <begin position="110"/>
        <end position="143"/>
    </location>
</feature>
<evidence type="ECO:0000313" key="4">
    <source>
        <dbReference type="Proteomes" id="UP000794436"/>
    </source>
</evidence>
<feature type="compositionally biased region" description="Polar residues" evidence="1">
    <location>
        <begin position="15"/>
        <end position="31"/>
    </location>
</feature>
<keyword evidence="4" id="KW-1185">Reference proteome</keyword>
<protein>
    <recommendedName>
        <fullName evidence="2">WRKY19-like zinc finger domain-containing protein</fullName>
    </recommendedName>
</protein>
<feature type="region of interest" description="Disordered" evidence="1">
    <location>
        <begin position="60"/>
        <end position="81"/>
    </location>
</feature>
<dbReference type="EMBL" id="SPLM01000108">
    <property type="protein sequence ID" value="TMW60632.1"/>
    <property type="molecule type" value="Genomic_DNA"/>
</dbReference>
<comment type="caution">
    <text evidence="3">The sequence shown here is derived from an EMBL/GenBank/DDBJ whole genome shotgun (WGS) entry which is preliminary data.</text>
</comment>
<evidence type="ECO:0000256" key="1">
    <source>
        <dbReference type="SAM" id="MobiDB-lite"/>
    </source>
</evidence>
<evidence type="ECO:0000259" key="2">
    <source>
        <dbReference type="Pfam" id="PF24906"/>
    </source>
</evidence>
<feature type="compositionally biased region" description="Polar residues" evidence="1">
    <location>
        <begin position="196"/>
        <end position="212"/>
    </location>
</feature>
<dbReference type="Proteomes" id="UP000794436">
    <property type="component" value="Unassembled WGS sequence"/>
</dbReference>
<evidence type="ECO:0000313" key="3">
    <source>
        <dbReference type="EMBL" id="TMW60632.1"/>
    </source>
</evidence>
<name>A0A8K1FIC3_PYTOL</name>
<feature type="region of interest" description="Disordered" evidence="1">
    <location>
        <begin position="1"/>
        <end position="31"/>
    </location>
</feature>
<accession>A0A8K1FIC3</accession>
<organism evidence="3 4">
    <name type="scientific">Pythium oligandrum</name>
    <name type="common">Mycoparasitic fungus</name>
    <dbReference type="NCBI Taxonomy" id="41045"/>
    <lineage>
        <taxon>Eukaryota</taxon>
        <taxon>Sar</taxon>
        <taxon>Stramenopiles</taxon>
        <taxon>Oomycota</taxon>
        <taxon>Peronosporomycetes</taxon>
        <taxon>Pythiales</taxon>
        <taxon>Pythiaceae</taxon>
        <taxon>Pythium</taxon>
    </lineage>
</organism>
<feature type="compositionally biased region" description="Low complexity" evidence="1">
    <location>
        <begin position="213"/>
        <end position="235"/>
    </location>
</feature>
<gene>
    <name evidence="3" type="ORF">Poli38472_000674</name>
</gene>
<feature type="region of interest" description="Disordered" evidence="1">
    <location>
        <begin position="453"/>
        <end position="473"/>
    </location>
</feature>